<evidence type="ECO:0000313" key="4">
    <source>
        <dbReference type="Proteomes" id="UP000663848"/>
    </source>
</evidence>
<dbReference type="InterPro" id="IPR000299">
    <property type="entry name" value="FERM_domain"/>
</dbReference>
<name>A0A822FEZ1_9BILA</name>
<dbReference type="AlphaFoldDB" id="A0A822FEZ1"/>
<protein>
    <recommendedName>
        <fullName evidence="1">FERM domain-containing protein</fullName>
    </recommendedName>
</protein>
<comment type="caution">
    <text evidence="3">The sequence shown here is derived from an EMBL/GenBank/DDBJ whole genome shotgun (WGS) entry which is preliminary data.</text>
</comment>
<feature type="domain" description="FERM" evidence="1">
    <location>
        <begin position="1"/>
        <end position="30"/>
    </location>
</feature>
<evidence type="ECO:0000313" key="2">
    <source>
        <dbReference type="EMBL" id="CAF5105568.1"/>
    </source>
</evidence>
<proteinExistence type="predicted"/>
<evidence type="ECO:0000313" key="3">
    <source>
        <dbReference type="EMBL" id="CAF5124690.1"/>
    </source>
</evidence>
<evidence type="ECO:0000259" key="1">
    <source>
        <dbReference type="PROSITE" id="PS50057"/>
    </source>
</evidence>
<feature type="non-terminal residue" evidence="3">
    <location>
        <position position="1"/>
    </location>
</feature>
<organism evidence="3 4">
    <name type="scientific">Rotaria socialis</name>
    <dbReference type="NCBI Taxonomy" id="392032"/>
    <lineage>
        <taxon>Eukaryota</taxon>
        <taxon>Metazoa</taxon>
        <taxon>Spiralia</taxon>
        <taxon>Gnathifera</taxon>
        <taxon>Rotifera</taxon>
        <taxon>Eurotatoria</taxon>
        <taxon>Bdelloidea</taxon>
        <taxon>Philodinida</taxon>
        <taxon>Philodinidae</taxon>
        <taxon>Rotaria</taxon>
    </lineage>
</organism>
<reference evidence="3" key="1">
    <citation type="submission" date="2021-02" db="EMBL/GenBank/DDBJ databases">
        <authorList>
            <person name="Nowell W R."/>
        </authorList>
    </citation>
    <scope>NUCLEOTIDE SEQUENCE</scope>
</reference>
<gene>
    <name evidence="2" type="ORF">QYT958_LOCUS45081</name>
    <name evidence="3" type="ORF">QYT958_LOCUS46307</name>
</gene>
<dbReference type="Proteomes" id="UP000663848">
    <property type="component" value="Unassembled WGS sequence"/>
</dbReference>
<accession>A0A822FEZ1</accession>
<dbReference type="EMBL" id="CAJOBR010073097">
    <property type="protein sequence ID" value="CAF5105568.1"/>
    <property type="molecule type" value="Genomic_DNA"/>
</dbReference>
<dbReference type="EMBL" id="CAJOBR010081638">
    <property type="protein sequence ID" value="CAF5124690.1"/>
    <property type="molecule type" value="Genomic_DNA"/>
</dbReference>
<dbReference type="PROSITE" id="PS50057">
    <property type="entry name" value="FERM_3"/>
    <property type="match status" value="1"/>
</dbReference>
<sequence length="30" mass="3397">GKDCLEYKLGLTPTGILVFENEVKIGLFIW</sequence>